<evidence type="ECO:0000313" key="1">
    <source>
        <dbReference type="EMBL" id="KAI9897615.1"/>
    </source>
</evidence>
<name>A0ACC0UV65_9HYPO</name>
<gene>
    <name evidence="1" type="ORF">N3K66_007471</name>
</gene>
<sequence>MAELKIRPDPAYQKLAAMQKTRHKYFRFTPRAARLTFIYVVAIPTFVGYLAYKTEGMIDFRAKRKGDTLFER</sequence>
<comment type="caution">
    <text evidence="1">The sequence shown here is derived from an EMBL/GenBank/DDBJ whole genome shotgun (WGS) entry which is preliminary data.</text>
</comment>
<reference evidence="1" key="1">
    <citation type="submission" date="2022-10" db="EMBL/GenBank/DDBJ databases">
        <title>Complete Genome of Trichothecium roseum strain YXFP-22015, a Plant Pathogen Isolated from Citrus.</title>
        <authorList>
            <person name="Wang Y."/>
            <person name="Zhu L."/>
        </authorList>
    </citation>
    <scope>NUCLEOTIDE SEQUENCE</scope>
    <source>
        <strain evidence="1">YXFP-22015</strain>
    </source>
</reference>
<dbReference type="Proteomes" id="UP001163324">
    <property type="component" value="Chromosome 7"/>
</dbReference>
<proteinExistence type="predicted"/>
<keyword evidence="2" id="KW-1185">Reference proteome</keyword>
<evidence type="ECO:0000313" key="2">
    <source>
        <dbReference type="Proteomes" id="UP001163324"/>
    </source>
</evidence>
<dbReference type="EMBL" id="CM047946">
    <property type="protein sequence ID" value="KAI9897615.1"/>
    <property type="molecule type" value="Genomic_DNA"/>
</dbReference>
<accession>A0ACC0UV65</accession>
<organism evidence="1 2">
    <name type="scientific">Trichothecium roseum</name>
    <dbReference type="NCBI Taxonomy" id="47278"/>
    <lineage>
        <taxon>Eukaryota</taxon>
        <taxon>Fungi</taxon>
        <taxon>Dikarya</taxon>
        <taxon>Ascomycota</taxon>
        <taxon>Pezizomycotina</taxon>
        <taxon>Sordariomycetes</taxon>
        <taxon>Hypocreomycetidae</taxon>
        <taxon>Hypocreales</taxon>
        <taxon>Hypocreales incertae sedis</taxon>
        <taxon>Trichothecium</taxon>
    </lineage>
</organism>
<protein>
    <submittedName>
        <fullName evidence="1">Uncharacterized protein</fullName>
    </submittedName>
</protein>